<accession>A0A392W7R4</accession>
<feature type="region of interest" description="Disordered" evidence="2">
    <location>
        <begin position="22"/>
        <end position="44"/>
    </location>
</feature>
<evidence type="ECO:0000256" key="1">
    <source>
        <dbReference type="ARBA" id="ARBA00022679"/>
    </source>
</evidence>
<organism evidence="3 4">
    <name type="scientific">Trifolium medium</name>
    <dbReference type="NCBI Taxonomy" id="97028"/>
    <lineage>
        <taxon>Eukaryota</taxon>
        <taxon>Viridiplantae</taxon>
        <taxon>Streptophyta</taxon>
        <taxon>Embryophyta</taxon>
        <taxon>Tracheophyta</taxon>
        <taxon>Spermatophyta</taxon>
        <taxon>Magnoliopsida</taxon>
        <taxon>eudicotyledons</taxon>
        <taxon>Gunneridae</taxon>
        <taxon>Pentapetalae</taxon>
        <taxon>rosids</taxon>
        <taxon>fabids</taxon>
        <taxon>Fabales</taxon>
        <taxon>Fabaceae</taxon>
        <taxon>Papilionoideae</taxon>
        <taxon>50 kb inversion clade</taxon>
        <taxon>NPAAA clade</taxon>
        <taxon>Hologalegina</taxon>
        <taxon>IRL clade</taxon>
        <taxon>Trifolieae</taxon>
        <taxon>Trifolium</taxon>
    </lineage>
</organism>
<dbReference type="Proteomes" id="UP000265520">
    <property type="component" value="Unassembled WGS sequence"/>
</dbReference>
<evidence type="ECO:0000313" key="3">
    <source>
        <dbReference type="EMBL" id="MCI95782.1"/>
    </source>
</evidence>
<proteinExistence type="predicted"/>
<dbReference type="GO" id="GO:0016740">
    <property type="term" value="F:transferase activity"/>
    <property type="evidence" value="ECO:0007669"/>
    <property type="project" value="UniProtKB-KW"/>
</dbReference>
<evidence type="ECO:0000313" key="4">
    <source>
        <dbReference type="Proteomes" id="UP000265520"/>
    </source>
</evidence>
<sequence>MGSSHRFPMHWGRPLALRSGRANKFDEKMSVFPRRKGGGDVDLE</sequence>
<dbReference type="PANTHER" id="PTHR31896">
    <property type="entry name" value="FAMILY REGULATORY PROTEIN, PUTATIVE (AFU_ORTHOLOGUE AFUA_3G14730)-RELATED"/>
    <property type="match status" value="1"/>
</dbReference>
<feature type="non-terminal residue" evidence="3">
    <location>
        <position position="44"/>
    </location>
</feature>
<keyword evidence="4" id="KW-1185">Reference proteome</keyword>
<evidence type="ECO:0000256" key="2">
    <source>
        <dbReference type="SAM" id="MobiDB-lite"/>
    </source>
</evidence>
<protein>
    <submittedName>
        <fullName evidence="3">Putative acetyltransferase</fullName>
    </submittedName>
</protein>
<name>A0A392W7R4_9FABA</name>
<dbReference type="InterPro" id="IPR051283">
    <property type="entry name" value="Sec_Metabolite_Acyltrans"/>
</dbReference>
<keyword evidence="1 3" id="KW-0808">Transferase</keyword>
<dbReference type="EMBL" id="LXQA011396552">
    <property type="protein sequence ID" value="MCI95782.1"/>
    <property type="molecule type" value="Genomic_DNA"/>
</dbReference>
<dbReference type="PANTHER" id="PTHR31896:SF64">
    <property type="entry name" value="TRICHOTHECENE 3-O-ACETYLTRANSFERASE"/>
    <property type="match status" value="1"/>
</dbReference>
<reference evidence="3 4" key="1">
    <citation type="journal article" date="2018" name="Front. Plant Sci.">
        <title>Red Clover (Trifolium pratense) and Zigzag Clover (T. medium) - A Picture of Genomic Similarities and Differences.</title>
        <authorList>
            <person name="Dluhosova J."/>
            <person name="Istvanek J."/>
            <person name="Nedelnik J."/>
            <person name="Repkova J."/>
        </authorList>
    </citation>
    <scope>NUCLEOTIDE SEQUENCE [LARGE SCALE GENOMIC DNA]</scope>
    <source>
        <strain evidence="4">cv. 10/8</strain>
        <tissue evidence="3">Leaf</tissue>
    </source>
</reference>
<comment type="caution">
    <text evidence="3">The sequence shown here is derived from an EMBL/GenBank/DDBJ whole genome shotgun (WGS) entry which is preliminary data.</text>
</comment>
<dbReference type="AlphaFoldDB" id="A0A392W7R4"/>